<evidence type="ECO:0000313" key="4">
    <source>
        <dbReference type="Proteomes" id="UP000199440"/>
    </source>
</evidence>
<evidence type="ECO:0000313" key="3">
    <source>
        <dbReference type="EMBL" id="SDL71022.1"/>
    </source>
</evidence>
<feature type="domain" description="GH16" evidence="2">
    <location>
        <begin position="48"/>
        <end position="309"/>
    </location>
</feature>
<dbReference type="SUPFAM" id="SSF49899">
    <property type="entry name" value="Concanavalin A-like lectins/glucanases"/>
    <property type="match status" value="1"/>
</dbReference>
<name>A0A1G9M9Q7_9FLAO</name>
<dbReference type="InterPro" id="IPR013320">
    <property type="entry name" value="ConA-like_dom_sf"/>
</dbReference>
<dbReference type="Proteomes" id="UP000199440">
    <property type="component" value="Unassembled WGS sequence"/>
</dbReference>
<organism evidence="3 4">
    <name type="scientific">Kriegella aquimaris</name>
    <dbReference type="NCBI Taxonomy" id="192904"/>
    <lineage>
        <taxon>Bacteria</taxon>
        <taxon>Pseudomonadati</taxon>
        <taxon>Bacteroidota</taxon>
        <taxon>Flavobacteriia</taxon>
        <taxon>Flavobacteriales</taxon>
        <taxon>Flavobacteriaceae</taxon>
        <taxon>Kriegella</taxon>
    </lineage>
</organism>
<sequence>MISLYPFLNNIRFYTFNIWTPLKSNIMELYAILLYLCLFISCKSENDSEQKESIDEYELVWEDEFEYSGKLDTTKWGHEYGFQRNKELQFYTDNIKNVRVENGFLILEAHKEKIKNPLFKNVESEKWQENQEFANYSSASITTENLANWTYGKIEVKAKLPKGVGVWPAIWMLGKNCKDIGWPECGEIDIMEHVGFNKDSIFGTVHTKAFNHTIGTEVGKPVFIANPYVDFHTYAIEWTSENIDFIVDGKVYHNFQNTNKTTDEWPFDQPFHLKLNIAIGGSWGGQQGIDDYIFPQQMVVDYVRVYQKK</sequence>
<dbReference type="InterPro" id="IPR000757">
    <property type="entry name" value="Beta-glucanase-like"/>
</dbReference>
<keyword evidence="3" id="KW-0378">Hydrolase</keyword>
<dbReference type="STRING" id="192904.SAMN04488514_102432"/>
<dbReference type="PANTHER" id="PTHR10963:SF55">
    <property type="entry name" value="GLYCOSIDE HYDROLASE FAMILY 16 PROTEIN"/>
    <property type="match status" value="1"/>
</dbReference>
<dbReference type="Gene3D" id="2.60.120.200">
    <property type="match status" value="1"/>
</dbReference>
<dbReference type="GO" id="GO:0004553">
    <property type="term" value="F:hydrolase activity, hydrolyzing O-glycosyl compounds"/>
    <property type="evidence" value="ECO:0007669"/>
    <property type="project" value="InterPro"/>
</dbReference>
<dbReference type="Pfam" id="PF00722">
    <property type="entry name" value="Glyco_hydro_16"/>
    <property type="match status" value="1"/>
</dbReference>
<dbReference type="GO" id="GO:0005975">
    <property type="term" value="P:carbohydrate metabolic process"/>
    <property type="evidence" value="ECO:0007669"/>
    <property type="project" value="InterPro"/>
</dbReference>
<dbReference type="EMBL" id="FNGV01000002">
    <property type="protein sequence ID" value="SDL71022.1"/>
    <property type="molecule type" value="Genomic_DNA"/>
</dbReference>
<dbReference type="PROSITE" id="PS51762">
    <property type="entry name" value="GH16_2"/>
    <property type="match status" value="1"/>
</dbReference>
<comment type="similarity">
    <text evidence="1">Belongs to the glycosyl hydrolase 16 family.</text>
</comment>
<gene>
    <name evidence="3" type="ORF">SAMN04488514_102432</name>
</gene>
<dbReference type="PANTHER" id="PTHR10963">
    <property type="entry name" value="GLYCOSYL HYDROLASE-RELATED"/>
    <property type="match status" value="1"/>
</dbReference>
<keyword evidence="4" id="KW-1185">Reference proteome</keyword>
<evidence type="ECO:0000259" key="2">
    <source>
        <dbReference type="PROSITE" id="PS51762"/>
    </source>
</evidence>
<dbReference type="CDD" id="cd08023">
    <property type="entry name" value="GH16_laminarinase_like"/>
    <property type="match status" value="1"/>
</dbReference>
<dbReference type="AlphaFoldDB" id="A0A1G9M9Q7"/>
<proteinExistence type="inferred from homology"/>
<protein>
    <submittedName>
        <fullName evidence="3">Glycosyl hydrolases family 16</fullName>
    </submittedName>
</protein>
<dbReference type="InterPro" id="IPR050546">
    <property type="entry name" value="Glycosyl_Hydrlase_16"/>
</dbReference>
<evidence type="ECO:0000256" key="1">
    <source>
        <dbReference type="ARBA" id="ARBA00006865"/>
    </source>
</evidence>
<reference evidence="3 4" key="1">
    <citation type="submission" date="2016-10" db="EMBL/GenBank/DDBJ databases">
        <authorList>
            <person name="de Groot N.N."/>
        </authorList>
    </citation>
    <scope>NUCLEOTIDE SEQUENCE [LARGE SCALE GENOMIC DNA]</scope>
    <source>
        <strain evidence="3 4">DSM 19886</strain>
    </source>
</reference>
<accession>A0A1G9M9Q7</accession>